<feature type="transmembrane region" description="Helical" evidence="8">
    <location>
        <begin position="259"/>
        <end position="278"/>
    </location>
</feature>
<feature type="transmembrane region" description="Helical" evidence="8">
    <location>
        <begin position="284"/>
        <end position="303"/>
    </location>
</feature>
<keyword evidence="3" id="KW-0813">Transport</keyword>
<dbReference type="Proteomes" id="UP000478417">
    <property type="component" value="Unassembled WGS sequence"/>
</dbReference>
<dbReference type="GO" id="GO:0015556">
    <property type="term" value="F:C4-dicarboxylate transmembrane transporter activity"/>
    <property type="evidence" value="ECO:0007669"/>
    <property type="project" value="InterPro"/>
</dbReference>
<evidence type="ECO:0000313" key="10">
    <source>
        <dbReference type="Proteomes" id="UP000478417"/>
    </source>
</evidence>
<feature type="transmembrane region" description="Helical" evidence="8">
    <location>
        <begin position="12"/>
        <end position="28"/>
    </location>
</feature>
<dbReference type="InterPro" id="IPR004669">
    <property type="entry name" value="C4_dicarb_anaerob_car"/>
</dbReference>
<dbReference type="PANTHER" id="PTHR42002">
    <property type="entry name" value="ANAEROBIC C4-DICARBOXYLATE TRANSPORTER DCUC-RELATED"/>
    <property type="match status" value="1"/>
</dbReference>
<reference evidence="9 10" key="1">
    <citation type="submission" date="2020-02" db="EMBL/GenBank/DDBJ databases">
        <title>Albibacoteraceae fam. nov., the first described family within the subdivision 4 Verrucomicrobia.</title>
        <authorList>
            <person name="Xi F."/>
        </authorList>
    </citation>
    <scope>NUCLEOTIDE SEQUENCE [LARGE SCALE GENOMIC DNA]</scope>
    <source>
        <strain evidence="9 10">CK1056</strain>
    </source>
</reference>
<evidence type="ECO:0000256" key="4">
    <source>
        <dbReference type="ARBA" id="ARBA00022475"/>
    </source>
</evidence>
<evidence type="ECO:0000256" key="2">
    <source>
        <dbReference type="ARBA" id="ARBA00005275"/>
    </source>
</evidence>
<feature type="transmembrane region" description="Helical" evidence="8">
    <location>
        <begin position="127"/>
        <end position="159"/>
    </location>
</feature>
<dbReference type="PANTHER" id="PTHR42002:SF2">
    <property type="entry name" value="ANAEROBIC C4-DICARBOXYLATE TRANSPORTER DCUC-RELATED"/>
    <property type="match status" value="1"/>
</dbReference>
<keyword evidence="4" id="KW-1003">Cell membrane</keyword>
<keyword evidence="6 8" id="KW-1133">Transmembrane helix</keyword>
<dbReference type="GO" id="GO:0005886">
    <property type="term" value="C:plasma membrane"/>
    <property type="evidence" value="ECO:0007669"/>
    <property type="project" value="UniProtKB-SubCell"/>
</dbReference>
<comment type="similarity">
    <text evidence="2">Belongs to the DcuC/DcuD transporter (TC 2.A.61) family.</text>
</comment>
<evidence type="ECO:0000256" key="5">
    <source>
        <dbReference type="ARBA" id="ARBA00022692"/>
    </source>
</evidence>
<feature type="transmembrane region" description="Helical" evidence="8">
    <location>
        <begin position="89"/>
        <end position="115"/>
    </location>
</feature>
<comment type="caution">
    <text evidence="9">The sequence shown here is derived from an EMBL/GenBank/DDBJ whole genome shotgun (WGS) entry which is preliminary data.</text>
</comment>
<keyword evidence="7 8" id="KW-0472">Membrane</keyword>
<evidence type="ECO:0000256" key="8">
    <source>
        <dbReference type="SAM" id="Phobius"/>
    </source>
</evidence>
<keyword evidence="5 8" id="KW-0812">Transmembrane</keyword>
<dbReference type="Pfam" id="PF03606">
    <property type="entry name" value="DcuC"/>
    <property type="match status" value="1"/>
</dbReference>
<evidence type="ECO:0000256" key="7">
    <source>
        <dbReference type="ARBA" id="ARBA00023136"/>
    </source>
</evidence>
<protein>
    <submittedName>
        <fullName evidence="9">Anaerobic C4-dicarboxylate transporter DcuC</fullName>
    </submittedName>
</protein>
<keyword evidence="10" id="KW-1185">Reference proteome</keyword>
<feature type="transmembrane region" description="Helical" evidence="8">
    <location>
        <begin position="450"/>
        <end position="466"/>
    </location>
</feature>
<name>A0A6B2M1W5_9BACT</name>
<dbReference type="NCBIfam" id="NF037994">
    <property type="entry name" value="DcuC_1"/>
    <property type="match status" value="1"/>
</dbReference>
<feature type="transmembrane region" description="Helical" evidence="8">
    <location>
        <begin position="423"/>
        <end position="444"/>
    </location>
</feature>
<feature type="transmembrane region" description="Helical" evidence="8">
    <location>
        <begin position="386"/>
        <end position="411"/>
    </location>
</feature>
<gene>
    <name evidence="9" type="ORF">G0Q06_07045</name>
</gene>
<comment type="subcellular location">
    <subcellularLocation>
        <location evidence="1">Cell membrane</location>
        <topology evidence="1">Multi-pass membrane protein</topology>
    </subcellularLocation>
</comment>
<feature type="transmembrane region" description="Helical" evidence="8">
    <location>
        <begin position="35"/>
        <end position="52"/>
    </location>
</feature>
<sequence length="467" mass="49488">MEPVPHPLERVTQLIAILFIALTVFMVVRRYQTHATLFISGFALLILAYVSARITGNPFTAYEHSPTGWFGFDLFAIVKESFSTRLAKIGLIIMAAGGFARYMSSISASTALVKLSVRPLSNLKNPYLLLAFAYAVGQTLNIFVPSAAGLAMLLLVAMYPTLVELGLRPVSVAAVIGTTACLDLGPASGASNVAASVSGMEPVVYFVRYQLPVAVFVIPVVALLHFLWQRFCDKRLPEEPEQALAGLQDEVPNENVPGFYAFLPILPLVLLLVFSPLVVKSIQVDVVTAMLISLFFSMGCEAIRKRSLREALAGIVHFFKGMGDILAKVVTLIVAAETFATGVKATGLIDGLIGMVQNAGMGSIAMVIALVLLIGFTTLVTGSGNAALFSFANMIPGIASPMGVSTVTMMLPAQLAAGLFRSFSPVAGVIIAVSSAANVSPFAIVKRTSVPMIGGVIVMVIVHALIH</sequence>
<dbReference type="AlphaFoldDB" id="A0A6B2M1W5"/>
<dbReference type="EMBL" id="JAAGNX010000002">
    <property type="protein sequence ID" value="NDV62199.1"/>
    <property type="molecule type" value="Genomic_DNA"/>
</dbReference>
<dbReference type="NCBIfam" id="TIGR00771">
    <property type="entry name" value="DcuC"/>
    <property type="match status" value="1"/>
</dbReference>
<evidence type="ECO:0000256" key="6">
    <source>
        <dbReference type="ARBA" id="ARBA00022989"/>
    </source>
</evidence>
<evidence type="ECO:0000256" key="1">
    <source>
        <dbReference type="ARBA" id="ARBA00004651"/>
    </source>
</evidence>
<feature type="transmembrane region" description="Helical" evidence="8">
    <location>
        <begin position="209"/>
        <end position="228"/>
    </location>
</feature>
<evidence type="ECO:0000256" key="3">
    <source>
        <dbReference type="ARBA" id="ARBA00022448"/>
    </source>
</evidence>
<proteinExistence type="inferred from homology"/>
<feature type="transmembrane region" description="Helical" evidence="8">
    <location>
        <begin position="359"/>
        <end position="380"/>
    </location>
</feature>
<organism evidence="9 10">
    <name type="scientific">Oceanipulchritudo coccoides</name>
    <dbReference type="NCBI Taxonomy" id="2706888"/>
    <lineage>
        <taxon>Bacteria</taxon>
        <taxon>Pseudomonadati</taxon>
        <taxon>Verrucomicrobiota</taxon>
        <taxon>Opitutia</taxon>
        <taxon>Puniceicoccales</taxon>
        <taxon>Oceanipulchritudinaceae</taxon>
        <taxon>Oceanipulchritudo</taxon>
    </lineage>
</organism>
<evidence type="ECO:0000313" key="9">
    <source>
        <dbReference type="EMBL" id="NDV62199.1"/>
    </source>
</evidence>
<dbReference type="InterPro" id="IPR018385">
    <property type="entry name" value="C4_dicarb_anaerob_car-like"/>
</dbReference>
<accession>A0A6B2M1W5</accession>